<feature type="transmembrane region" description="Helical" evidence="6">
    <location>
        <begin position="52"/>
        <end position="71"/>
    </location>
</feature>
<evidence type="ECO:0000256" key="6">
    <source>
        <dbReference type="RuleBase" id="RU369025"/>
    </source>
</evidence>
<protein>
    <recommendedName>
        <fullName evidence="6">Small-conductance mechanosensitive channel</fullName>
    </recommendedName>
</protein>
<keyword evidence="3 6" id="KW-0812">Transmembrane</keyword>
<dbReference type="InterPro" id="IPR023408">
    <property type="entry name" value="MscS_beta-dom_sf"/>
</dbReference>
<sequence length="353" mass="39357">MQEILSNAITLGIGLLPFLVLLMFTLLILWVLHKVLLGKEGLSASEKLPRQLILLLAYVISIVALVISLPIDPSIRNQMLALIGVLLSGVIAFSSTSIVSNLMAGVVMRITKPFRTGDFVRLDGHFGRVTERGLFDTEVQTEQRELIHFTNSYMLAHPLQVVRSSGTIISANLSLGYDLHHSRIEKLLIEAAEKVSLSDPFVQIIELGDFSISYRVSGLLTEVKSMISARSKLMASVLDTLHGDNIEIVSPSFMNQRRLDDLPPLIAKTSEQETAQKASAKQAQEPHPEDIIFDKAEEAESIEKQEHNLLEQIALLETKLKTAHGEDKEKLHHRLVMKQQRLVSVRQHKASED</sequence>
<comment type="caution">
    <text evidence="8">The sequence shown here is derived from an EMBL/GenBank/DDBJ whole genome shotgun (WGS) entry which is preliminary data.</text>
</comment>
<dbReference type="SUPFAM" id="SSF50182">
    <property type="entry name" value="Sm-like ribonucleoproteins"/>
    <property type="match status" value="1"/>
</dbReference>
<keyword evidence="4 6" id="KW-1133">Transmembrane helix</keyword>
<evidence type="ECO:0000259" key="7">
    <source>
        <dbReference type="Pfam" id="PF00924"/>
    </source>
</evidence>
<keyword evidence="6" id="KW-0406">Ion transport</keyword>
<dbReference type="InterPro" id="IPR006685">
    <property type="entry name" value="MscS_channel_2nd"/>
</dbReference>
<feature type="transmembrane region" description="Helical" evidence="6">
    <location>
        <begin position="12"/>
        <end position="32"/>
    </location>
</feature>
<evidence type="ECO:0000313" key="8">
    <source>
        <dbReference type="EMBL" id="MFC4698688.1"/>
    </source>
</evidence>
<keyword evidence="6" id="KW-0407">Ion channel</keyword>
<evidence type="ECO:0000256" key="4">
    <source>
        <dbReference type="ARBA" id="ARBA00022989"/>
    </source>
</evidence>
<evidence type="ECO:0000256" key="1">
    <source>
        <dbReference type="ARBA" id="ARBA00004651"/>
    </source>
</evidence>
<dbReference type="Pfam" id="PF00924">
    <property type="entry name" value="MS_channel_2nd"/>
    <property type="match status" value="1"/>
</dbReference>
<dbReference type="Gene3D" id="2.30.30.60">
    <property type="match status" value="1"/>
</dbReference>
<organism evidence="8 9">
    <name type="scientific">Glaciecola siphonariae</name>
    <dbReference type="NCBI Taxonomy" id="521012"/>
    <lineage>
        <taxon>Bacteria</taxon>
        <taxon>Pseudomonadati</taxon>
        <taxon>Pseudomonadota</taxon>
        <taxon>Gammaproteobacteria</taxon>
        <taxon>Alteromonadales</taxon>
        <taxon>Alteromonadaceae</taxon>
        <taxon>Glaciecola</taxon>
    </lineage>
</organism>
<dbReference type="RefSeq" id="WP_382405312.1">
    <property type="nucleotide sequence ID" value="NZ_JBHSGU010000001.1"/>
</dbReference>
<dbReference type="InterPro" id="IPR045275">
    <property type="entry name" value="MscS_archaea/bacteria_type"/>
</dbReference>
<evidence type="ECO:0000256" key="5">
    <source>
        <dbReference type="ARBA" id="ARBA00023136"/>
    </source>
</evidence>
<dbReference type="Proteomes" id="UP001595897">
    <property type="component" value="Unassembled WGS sequence"/>
</dbReference>
<dbReference type="PANTHER" id="PTHR30221">
    <property type="entry name" value="SMALL-CONDUCTANCE MECHANOSENSITIVE CHANNEL"/>
    <property type="match status" value="1"/>
</dbReference>
<keyword evidence="2" id="KW-1003">Cell membrane</keyword>
<dbReference type="SUPFAM" id="SSF82689">
    <property type="entry name" value="Mechanosensitive channel protein MscS (YggB), C-terminal domain"/>
    <property type="match status" value="1"/>
</dbReference>
<proteinExistence type="inferred from homology"/>
<keyword evidence="9" id="KW-1185">Reference proteome</keyword>
<keyword evidence="6" id="KW-0997">Cell inner membrane</keyword>
<dbReference type="InterPro" id="IPR010920">
    <property type="entry name" value="LSM_dom_sf"/>
</dbReference>
<comment type="function">
    <text evidence="6">Mechanosensitive channel that participates in the regulation of osmotic pressure changes within the cell, opening in response to stretch forces in the membrane lipid bilayer, without the need for other proteins. Contributes to normal resistance to hypoosmotic shock. Forms an ion channel of 1.0 nanosiemens conductance with a slight preference for anions.</text>
</comment>
<feature type="transmembrane region" description="Helical" evidence="6">
    <location>
        <begin position="83"/>
        <end position="107"/>
    </location>
</feature>
<comment type="subunit">
    <text evidence="6">Homoheptamer.</text>
</comment>
<evidence type="ECO:0000256" key="2">
    <source>
        <dbReference type="ARBA" id="ARBA00022475"/>
    </source>
</evidence>
<evidence type="ECO:0000256" key="3">
    <source>
        <dbReference type="ARBA" id="ARBA00022692"/>
    </source>
</evidence>
<dbReference type="InterPro" id="IPR011066">
    <property type="entry name" value="MscS_channel_C_sf"/>
</dbReference>
<name>A0ABV9LT56_9ALTE</name>
<comment type="caution">
    <text evidence="6">Lacks conserved residue(s) required for the propagation of feature annotation.</text>
</comment>
<comment type="similarity">
    <text evidence="6">Belongs to the MscS (TC 1.A.23) family.</text>
</comment>
<evidence type="ECO:0000313" key="9">
    <source>
        <dbReference type="Proteomes" id="UP001595897"/>
    </source>
</evidence>
<comment type="subcellular location">
    <subcellularLocation>
        <location evidence="6">Cell inner membrane</location>
        <topology evidence="6">Multi-pass membrane protein</topology>
    </subcellularLocation>
    <subcellularLocation>
        <location evidence="1">Cell membrane</location>
        <topology evidence="1">Multi-pass membrane protein</topology>
    </subcellularLocation>
</comment>
<keyword evidence="6" id="KW-0813">Transport</keyword>
<keyword evidence="5 6" id="KW-0472">Membrane</keyword>
<reference evidence="9" key="1">
    <citation type="journal article" date="2019" name="Int. J. Syst. Evol. Microbiol.">
        <title>The Global Catalogue of Microorganisms (GCM) 10K type strain sequencing project: providing services to taxonomists for standard genome sequencing and annotation.</title>
        <authorList>
            <consortium name="The Broad Institute Genomics Platform"/>
            <consortium name="The Broad Institute Genome Sequencing Center for Infectious Disease"/>
            <person name="Wu L."/>
            <person name="Ma J."/>
        </authorList>
    </citation>
    <scope>NUCLEOTIDE SEQUENCE [LARGE SCALE GENOMIC DNA]</scope>
    <source>
        <strain evidence="9">KACC 12507</strain>
    </source>
</reference>
<accession>A0ABV9LT56</accession>
<dbReference type="EMBL" id="JBHSGU010000001">
    <property type="protein sequence ID" value="MFC4698688.1"/>
    <property type="molecule type" value="Genomic_DNA"/>
</dbReference>
<dbReference type="PANTHER" id="PTHR30221:SF1">
    <property type="entry name" value="SMALL-CONDUCTANCE MECHANOSENSITIVE CHANNEL"/>
    <property type="match status" value="1"/>
</dbReference>
<gene>
    <name evidence="8" type="ORF">ACFO4O_00755</name>
</gene>
<feature type="domain" description="Mechanosensitive ion channel MscS" evidence="7">
    <location>
        <begin position="98"/>
        <end position="155"/>
    </location>
</feature>